<dbReference type="EMBL" id="QKXF01000531">
    <property type="protein sequence ID" value="RQM10817.1"/>
    <property type="molecule type" value="Genomic_DNA"/>
</dbReference>
<dbReference type="Proteomes" id="UP000282087">
    <property type="component" value="Unassembled WGS sequence"/>
</dbReference>
<sequence length="181" mass="21067">MKSYHTRRELNIHQDHILTQLRQKYAKDRFHSSSMEIEVVTASEACNSNVWLRRTQLQLQQSVYDKNFDKGVFANGECNDEQQLFHGIHDQQTFSDASETNQRDFQRWKVNSGSYAGFNLDVVRTIPNICVITVRYDIVVGFRCSHLVIQKMPHSGTSTTRKTLKRLIKDKLRPNAFCTTI</sequence>
<name>A0A3M6VNH9_9STRA</name>
<organism evidence="1 3">
    <name type="scientific">Peronospora effusa</name>
    <dbReference type="NCBI Taxonomy" id="542832"/>
    <lineage>
        <taxon>Eukaryota</taxon>
        <taxon>Sar</taxon>
        <taxon>Stramenopiles</taxon>
        <taxon>Oomycota</taxon>
        <taxon>Peronosporomycetes</taxon>
        <taxon>Peronosporales</taxon>
        <taxon>Peronosporaceae</taxon>
        <taxon>Peronospora</taxon>
    </lineage>
</organism>
<keyword evidence="3" id="KW-1185">Reference proteome</keyword>
<dbReference type="VEuPathDB" id="FungiDB:DD237_006914"/>
<dbReference type="Proteomes" id="UP000286097">
    <property type="component" value="Unassembled WGS sequence"/>
</dbReference>
<proteinExistence type="predicted"/>
<evidence type="ECO:0000313" key="4">
    <source>
        <dbReference type="Proteomes" id="UP000286097"/>
    </source>
</evidence>
<gene>
    <name evidence="2" type="ORF">DD237_006914</name>
    <name evidence="1" type="ORF">DD238_005522</name>
</gene>
<dbReference type="EMBL" id="QLLG01000067">
    <property type="protein sequence ID" value="RMX68495.1"/>
    <property type="molecule type" value="Genomic_DNA"/>
</dbReference>
<reference evidence="3 4" key="1">
    <citation type="submission" date="2018-06" db="EMBL/GenBank/DDBJ databases">
        <title>Comparative genomics of downy mildews reveals potential adaptations to biotrophy.</title>
        <authorList>
            <person name="Fletcher K."/>
            <person name="Klosterman S.J."/>
            <person name="Derevnina L."/>
            <person name="Martin F."/>
            <person name="Koike S."/>
            <person name="Reyes Chin-Wo S."/>
            <person name="Mou B."/>
            <person name="Michelmore R."/>
        </authorList>
    </citation>
    <scope>NUCLEOTIDE SEQUENCE [LARGE SCALE GENOMIC DNA]</scope>
    <source>
        <strain evidence="2 4">R13</strain>
        <strain evidence="1 3">R14</strain>
    </source>
</reference>
<protein>
    <submittedName>
        <fullName evidence="1">Uncharacterized protein</fullName>
    </submittedName>
</protein>
<accession>A0A3M6VNH9</accession>
<evidence type="ECO:0000313" key="3">
    <source>
        <dbReference type="Proteomes" id="UP000282087"/>
    </source>
</evidence>
<evidence type="ECO:0000313" key="1">
    <source>
        <dbReference type="EMBL" id="RMX68495.1"/>
    </source>
</evidence>
<evidence type="ECO:0000313" key="2">
    <source>
        <dbReference type="EMBL" id="RQM10817.1"/>
    </source>
</evidence>
<comment type="caution">
    <text evidence="1">The sequence shown here is derived from an EMBL/GenBank/DDBJ whole genome shotgun (WGS) entry which is preliminary data.</text>
</comment>
<dbReference type="AlphaFoldDB" id="A0A3M6VNH9"/>